<evidence type="ECO:0008006" key="4">
    <source>
        <dbReference type="Google" id="ProtNLM"/>
    </source>
</evidence>
<keyword evidence="1" id="KW-1133">Transmembrane helix</keyword>
<dbReference type="EMBL" id="DUJO01000019">
    <property type="protein sequence ID" value="HII73552.1"/>
    <property type="molecule type" value="Genomic_DNA"/>
</dbReference>
<accession>A0A832WQX2</accession>
<dbReference type="Proteomes" id="UP000646844">
    <property type="component" value="Unassembled WGS sequence"/>
</dbReference>
<keyword evidence="1" id="KW-0812">Transmembrane</keyword>
<evidence type="ECO:0000313" key="2">
    <source>
        <dbReference type="EMBL" id="HII73552.1"/>
    </source>
</evidence>
<evidence type="ECO:0000256" key="1">
    <source>
        <dbReference type="SAM" id="Phobius"/>
    </source>
</evidence>
<proteinExistence type="predicted"/>
<dbReference type="GeneID" id="1459592"/>
<name>A0A832WQX2_9CREN</name>
<evidence type="ECO:0000313" key="3">
    <source>
        <dbReference type="Proteomes" id="UP000646844"/>
    </source>
</evidence>
<reference evidence="2" key="1">
    <citation type="journal article" date="2020" name="bioRxiv">
        <title>A rank-normalized archaeal taxonomy based on genome phylogeny resolves widespread incomplete and uneven classifications.</title>
        <authorList>
            <person name="Rinke C."/>
            <person name="Chuvochina M."/>
            <person name="Mussig A.J."/>
            <person name="Chaumeil P.-A."/>
            <person name="Waite D.W."/>
            <person name="Whitman W.B."/>
            <person name="Parks D.H."/>
            <person name="Hugenholtz P."/>
        </authorList>
    </citation>
    <scope>NUCLEOTIDE SEQUENCE</scope>
    <source>
        <strain evidence="2">UBA8838</strain>
    </source>
</reference>
<keyword evidence="1" id="KW-0472">Membrane</keyword>
<protein>
    <recommendedName>
        <fullName evidence="4">DUF1102 domain-containing protein</fullName>
    </recommendedName>
</protein>
<sequence>MQNTTKALIIGTVLGILLISFVASMTFYYTTQPRDVDATVVGDASANIALIANDTAIGYSSTGSPFVTYNSQGDLVINFGNVATNANETLKYLFDVKNNLNVTVSVTVTIPSPTISGNSLYIFTPSGGVSTYSFTLAPGAEMPISLELLTGGTQGSVSFSIVVEATAVPPSS</sequence>
<comment type="caution">
    <text evidence="2">The sequence shown here is derived from an EMBL/GenBank/DDBJ whole genome shotgun (WGS) entry which is preliminary data.</text>
</comment>
<organism evidence="2 3">
    <name type="scientific">Sulfurisphaera tokodaii</name>
    <dbReference type="NCBI Taxonomy" id="111955"/>
    <lineage>
        <taxon>Archaea</taxon>
        <taxon>Thermoproteota</taxon>
        <taxon>Thermoprotei</taxon>
        <taxon>Sulfolobales</taxon>
        <taxon>Sulfolobaceae</taxon>
        <taxon>Sulfurisphaera</taxon>
    </lineage>
</organism>
<feature type="transmembrane region" description="Helical" evidence="1">
    <location>
        <begin position="7"/>
        <end position="29"/>
    </location>
</feature>
<dbReference type="AlphaFoldDB" id="A0A832WQX2"/>
<gene>
    <name evidence="2" type="ORF">HA332_04030</name>
</gene>
<dbReference type="RefSeq" id="WP_010979606.1">
    <property type="nucleotide sequence ID" value="NZ_BAABQO010000003.1"/>
</dbReference>